<keyword evidence="2" id="KW-0560">Oxidoreductase</keyword>
<accession>A0A9P3PMZ7</accession>
<dbReference type="Gene3D" id="3.50.50.60">
    <property type="entry name" value="FAD/NAD(P)-binding domain"/>
    <property type="match status" value="1"/>
</dbReference>
<proteinExistence type="inferred from homology"/>
<dbReference type="OrthoDB" id="3340390at2759"/>
<evidence type="ECO:0000256" key="1">
    <source>
        <dbReference type="ARBA" id="ARBA00005706"/>
    </source>
</evidence>
<dbReference type="GO" id="GO:0004497">
    <property type="term" value="F:monooxygenase activity"/>
    <property type="evidence" value="ECO:0007669"/>
    <property type="project" value="UniProtKB-KW"/>
</dbReference>
<dbReference type="AlphaFoldDB" id="A0A9P3PMZ7"/>
<dbReference type="InterPro" id="IPR006905">
    <property type="entry name" value="Flavin_halogenase"/>
</dbReference>
<dbReference type="InterPro" id="IPR036188">
    <property type="entry name" value="FAD/NAD-bd_sf"/>
</dbReference>
<dbReference type="GO" id="GO:0044550">
    <property type="term" value="P:secondary metabolite biosynthetic process"/>
    <property type="evidence" value="ECO:0007669"/>
    <property type="project" value="UniProtKB-ARBA"/>
</dbReference>
<comment type="caution">
    <text evidence="5">The sequence shown here is derived from an EMBL/GenBank/DDBJ whole genome shotgun (WGS) entry which is preliminary data.</text>
</comment>
<dbReference type="InterPro" id="IPR050816">
    <property type="entry name" value="Flavin-dep_Halogenase_NPB"/>
</dbReference>
<comment type="catalytic activity">
    <reaction evidence="4">
        <text>melleolide F + FADH2 + chloride + O2 = 6'-chloromelleolide F + FAD + 2 H2O + H(+)</text>
        <dbReference type="Rhea" id="RHEA:67160"/>
        <dbReference type="ChEBI" id="CHEBI:15377"/>
        <dbReference type="ChEBI" id="CHEBI:15378"/>
        <dbReference type="ChEBI" id="CHEBI:15379"/>
        <dbReference type="ChEBI" id="CHEBI:17996"/>
        <dbReference type="ChEBI" id="CHEBI:57692"/>
        <dbReference type="ChEBI" id="CHEBI:58307"/>
        <dbReference type="ChEBI" id="CHEBI:167712"/>
        <dbReference type="ChEBI" id="CHEBI:167713"/>
    </reaction>
    <physiologicalReaction direction="left-to-right" evidence="4">
        <dbReference type="Rhea" id="RHEA:67161"/>
    </physiologicalReaction>
</comment>
<reference evidence="5" key="1">
    <citation type="submission" date="2022-07" db="EMBL/GenBank/DDBJ databases">
        <title>The genome of Lyophyllum shimeji provides insight into the initial evolution of ectomycorrhizal fungal genome.</title>
        <authorList>
            <person name="Kobayashi Y."/>
            <person name="Shibata T."/>
            <person name="Hirakawa H."/>
            <person name="Shigenobu S."/>
            <person name="Nishiyama T."/>
            <person name="Yamada A."/>
            <person name="Hasebe M."/>
            <person name="Kawaguchi M."/>
        </authorList>
    </citation>
    <scope>NUCLEOTIDE SEQUENCE</scope>
    <source>
        <strain evidence="5">AT787</strain>
    </source>
</reference>
<evidence type="ECO:0000313" key="5">
    <source>
        <dbReference type="EMBL" id="GLB39360.1"/>
    </source>
</evidence>
<protein>
    <submittedName>
        <fullName evidence="5">FAD-dependent small molecule halogenase</fullName>
    </submittedName>
</protein>
<dbReference type="PANTHER" id="PTHR43747">
    <property type="entry name" value="FAD-BINDING PROTEIN"/>
    <property type="match status" value="1"/>
</dbReference>
<dbReference type="Pfam" id="PF04820">
    <property type="entry name" value="Trp_halogenase"/>
    <property type="match status" value="2"/>
</dbReference>
<keyword evidence="6" id="KW-1185">Reference proteome</keyword>
<evidence type="ECO:0000256" key="2">
    <source>
        <dbReference type="ARBA" id="ARBA00023002"/>
    </source>
</evidence>
<sequence length="536" mass="59149">MPALANIPTFTQVLVIGGGPAGSYAATVLAREGFDVTLLEKDFFPRYHIGESMLPSCRSFLQFIDAEEKVKKHGFAKKPGAAVKLHQHKREGYTDFVAINPEHGAWNVVRSEFDEILLRHAASCGVKVHEGIRVTSLEFEEPGNATATCFENRKAKSASWSSDTCCGKIAFDWIIDASGRTGIISTKYLKNRQFNKALRNVAAWGYWTGGSVYMPSTKRENAPWFEALTDESGWAWFIPLHNGTTSVGIVQSEENSREKRARLRETMPADDVTKALYLQDIGLAPGMQKMLADAKLKSKEIRQAGDYSYSAKAYAGKNWRLAGDAGAFIDPFFSSGVHLAFAGGLSAASSIASSIRGACCEEESANFHNLKVGTAYTRFLLVVLSVYRQIRAQESMALTDIDEDNFDRAFDIWRPIIQGKTEVDPELTQKEILNTMEFCKNVVAPTQPEMVEAVKSRFPLLFADGAPALTPEKVESMTEVDGTPLDEDTRNVLLRNSARKITNALYDGTRHFGSEVLGGFYVNLVRGHLGLVRASI</sequence>
<gene>
    <name evidence="5" type="ORF">LshimejAT787_0605220</name>
</gene>
<dbReference type="PANTHER" id="PTHR43747:SF5">
    <property type="entry name" value="FAD-BINDING DOMAIN-CONTAINING PROTEIN"/>
    <property type="match status" value="1"/>
</dbReference>
<organism evidence="5 6">
    <name type="scientific">Lyophyllum shimeji</name>
    <name type="common">Hon-shimeji</name>
    <name type="synonym">Tricholoma shimeji</name>
    <dbReference type="NCBI Taxonomy" id="47721"/>
    <lineage>
        <taxon>Eukaryota</taxon>
        <taxon>Fungi</taxon>
        <taxon>Dikarya</taxon>
        <taxon>Basidiomycota</taxon>
        <taxon>Agaricomycotina</taxon>
        <taxon>Agaricomycetes</taxon>
        <taxon>Agaricomycetidae</taxon>
        <taxon>Agaricales</taxon>
        <taxon>Tricholomatineae</taxon>
        <taxon>Lyophyllaceae</taxon>
        <taxon>Lyophyllum</taxon>
    </lineage>
</organism>
<dbReference type="Proteomes" id="UP001063166">
    <property type="component" value="Unassembled WGS sequence"/>
</dbReference>
<name>A0A9P3PMZ7_LYOSH</name>
<evidence type="ECO:0000256" key="3">
    <source>
        <dbReference type="ARBA" id="ARBA00023033"/>
    </source>
</evidence>
<dbReference type="GO" id="GO:0140907">
    <property type="term" value="F:flavin-dependent halogenase activity"/>
    <property type="evidence" value="ECO:0007669"/>
    <property type="project" value="UniProtKB-ARBA"/>
</dbReference>
<evidence type="ECO:0000313" key="6">
    <source>
        <dbReference type="Proteomes" id="UP001063166"/>
    </source>
</evidence>
<comment type="similarity">
    <text evidence="1">Belongs to the flavin-dependent halogenase family.</text>
</comment>
<evidence type="ECO:0000256" key="4">
    <source>
        <dbReference type="ARBA" id="ARBA00049364"/>
    </source>
</evidence>
<dbReference type="SUPFAM" id="SSF51905">
    <property type="entry name" value="FAD/NAD(P)-binding domain"/>
    <property type="match status" value="1"/>
</dbReference>
<dbReference type="EMBL" id="BRPK01000006">
    <property type="protein sequence ID" value="GLB39360.1"/>
    <property type="molecule type" value="Genomic_DNA"/>
</dbReference>
<keyword evidence="3" id="KW-0503">Monooxygenase</keyword>